<organism evidence="1 2">
    <name type="scientific">Psychrobacillus faecigallinarum</name>
    <dbReference type="NCBI Taxonomy" id="2762235"/>
    <lineage>
        <taxon>Bacteria</taxon>
        <taxon>Bacillati</taxon>
        <taxon>Bacillota</taxon>
        <taxon>Bacilli</taxon>
        <taxon>Bacillales</taxon>
        <taxon>Bacillaceae</taxon>
        <taxon>Psychrobacillus</taxon>
    </lineage>
</organism>
<evidence type="ECO:0000313" key="1">
    <source>
        <dbReference type="EMBL" id="MBD7943618.1"/>
    </source>
</evidence>
<evidence type="ECO:0008006" key="3">
    <source>
        <dbReference type="Google" id="ProtNLM"/>
    </source>
</evidence>
<comment type="caution">
    <text evidence="1">The sequence shown here is derived from an EMBL/GenBank/DDBJ whole genome shotgun (WGS) entry which is preliminary data.</text>
</comment>
<sequence>MRRVYGVKKLMTYLDSVGYPLTEEQIHQLMLNKEIPHLRPIGDIIAFNLDHIDWWISHKKISP</sequence>
<dbReference type="Proteomes" id="UP000640786">
    <property type="component" value="Unassembled WGS sequence"/>
</dbReference>
<accession>A0ABR8R737</accession>
<dbReference type="RefSeq" id="WP_144535498.1">
    <property type="nucleotide sequence ID" value="NZ_JACSQO010000002.1"/>
</dbReference>
<gene>
    <name evidence="1" type="ORF">H9650_05750</name>
</gene>
<proteinExistence type="predicted"/>
<evidence type="ECO:0000313" key="2">
    <source>
        <dbReference type="Proteomes" id="UP000640786"/>
    </source>
</evidence>
<protein>
    <recommendedName>
        <fullName evidence="3">DNA-binding protein</fullName>
    </recommendedName>
</protein>
<dbReference type="EMBL" id="JACSQO010000002">
    <property type="protein sequence ID" value="MBD7943618.1"/>
    <property type="molecule type" value="Genomic_DNA"/>
</dbReference>
<keyword evidence="2" id="KW-1185">Reference proteome</keyword>
<reference evidence="1 2" key="1">
    <citation type="submission" date="2020-08" db="EMBL/GenBank/DDBJ databases">
        <title>A Genomic Blueprint of the Chicken Gut Microbiome.</title>
        <authorList>
            <person name="Gilroy R."/>
            <person name="Ravi A."/>
            <person name="Getino M."/>
            <person name="Pursley I."/>
            <person name="Horton D.L."/>
            <person name="Alikhan N.-F."/>
            <person name="Baker D."/>
            <person name="Gharbi K."/>
            <person name="Hall N."/>
            <person name="Watson M."/>
            <person name="Adriaenssens E.M."/>
            <person name="Foster-Nyarko E."/>
            <person name="Jarju S."/>
            <person name="Secka A."/>
            <person name="Antonio M."/>
            <person name="Oren A."/>
            <person name="Chaudhuri R."/>
            <person name="La Ragione R.M."/>
            <person name="Hildebrand F."/>
            <person name="Pallen M.J."/>
        </authorList>
    </citation>
    <scope>NUCLEOTIDE SEQUENCE [LARGE SCALE GENOMIC DNA]</scope>
    <source>
        <strain evidence="1 2">Sa2BUA9</strain>
    </source>
</reference>
<name>A0ABR8R737_9BACI</name>